<dbReference type="PROSITE" id="PS00584">
    <property type="entry name" value="PFKB_KINASES_2"/>
    <property type="match status" value="1"/>
</dbReference>
<evidence type="ECO:0000313" key="8">
    <source>
        <dbReference type="Proteomes" id="UP000553776"/>
    </source>
</evidence>
<keyword evidence="2" id="KW-0808">Transferase</keyword>
<sequence>MGHPVGEAGEKMLRTVYAMGEEAVNVACAVAKLGGRAVFLGRHGAGADADAFGDRLLGTLRETGVDTVRLPGGNGVRGENGDRVESAANAKNAVNDGNAGIGGTDGAGETGGTGENREIGFEPGDILHFSSADLADAEAKLAHRSVIEAARRNGGFISFAPAVRLPSGPDSDARREAALEWLPLAHLVKIGRDELTFLTGMEEEQPALRSLFQGNVEHVLYTRGSRGAEWISKRFRAFLPGLPVDAADTTGAGDAFVGALLYQLQRSKLSELDGTVAATLLRFANTAAALSTTRMGAIPSLPALAEVNARL</sequence>
<organism evidence="7 8">
    <name type="scientific">Cohnella xylanilytica</name>
    <dbReference type="NCBI Taxonomy" id="557555"/>
    <lineage>
        <taxon>Bacteria</taxon>
        <taxon>Bacillati</taxon>
        <taxon>Bacillota</taxon>
        <taxon>Bacilli</taxon>
        <taxon>Bacillales</taxon>
        <taxon>Paenibacillaceae</taxon>
        <taxon>Cohnella</taxon>
    </lineage>
</organism>
<name>A0A841UBJ8_9BACL</name>
<dbReference type="PANTHER" id="PTHR43085:SF1">
    <property type="entry name" value="PSEUDOURIDINE KINASE-RELATED"/>
    <property type="match status" value="1"/>
</dbReference>
<dbReference type="Proteomes" id="UP000553776">
    <property type="component" value="Unassembled WGS sequence"/>
</dbReference>
<comment type="similarity">
    <text evidence="1">Belongs to the carbohydrate kinase PfkB family.</text>
</comment>
<reference evidence="7 8" key="1">
    <citation type="submission" date="2020-08" db="EMBL/GenBank/DDBJ databases">
        <title>Cohnella phylogeny.</title>
        <authorList>
            <person name="Dunlap C."/>
        </authorList>
    </citation>
    <scope>NUCLEOTIDE SEQUENCE [LARGE SCALE GENOMIC DNA]</scope>
    <source>
        <strain evidence="7 8">DSM 25239</strain>
    </source>
</reference>
<dbReference type="Pfam" id="PF00294">
    <property type="entry name" value="PfkB"/>
    <property type="match status" value="1"/>
</dbReference>
<protein>
    <submittedName>
        <fullName evidence="7">Carbohydrate kinase</fullName>
    </submittedName>
</protein>
<evidence type="ECO:0000256" key="3">
    <source>
        <dbReference type="ARBA" id="ARBA00022741"/>
    </source>
</evidence>
<dbReference type="GO" id="GO:0016301">
    <property type="term" value="F:kinase activity"/>
    <property type="evidence" value="ECO:0007669"/>
    <property type="project" value="UniProtKB-KW"/>
</dbReference>
<proteinExistence type="inferred from homology"/>
<dbReference type="Gene3D" id="3.40.1190.20">
    <property type="match status" value="1"/>
</dbReference>
<keyword evidence="3" id="KW-0547">Nucleotide-binding</keyword>
<evidence type="ECO:0000313" key="7">
    <source>
        <dbReference type="EMBL" id="MBB6695331.1"/>
    </source>
</evidence>
<accession>A0A841UBJ8</accession>
<dbReference type="EMBL" id="JACJVR010000125">
    <property type="protein sequence ID" value="MBB6695331.1"/>
    <property type="molecule type" value="Genomic_DNA"/>
</dbReference>
<evidence type="ECO:0000256" key="5">
    <source>
        <dbReference type="ARBA" id="ARBA00022840"/>
    </source>
</evidence>
<evidence type="ECO:0000256" key="2">
    <source>
        <dbReference type="ARBA" id="ARBA00022679"/>
    </source>
</evidence>
<keyword evidence="8" id="KW-1185">Reference proteome</keyword>
<dbReference type="InterPro" id="IPR050306">
    <property type="entry name" value="PfkB_Carbo_kinase"/>
</dbReference>
<dbReference type="SUPFAM" id="SSF53613">
    <property type="entry name" value="Ribokinase-like"/>
    <property type="match status" value="1"/>
</dbReference>
<comment type="caution">
    <text evidence="7">The sequence shown here is derived from an EMBL/GenBank/DDBJ whole genome shotgun (WGS) entry which is preliminary data.</text>
</comment>
<dbReference type="RefSeq" id="WP_185139285.1">
    <property type="nucleotide sequence ID" value="NZ_JACJVR010000125.1"/>
</dbReference>
<evidence type="ECO:0000256" key="4">
    <source>
        <dbReference type="ARBA" id="ARBA00022777"/>
    </source>
</evidence>
<dbReference type="InterPro" id="IPR002173">
    <property type="entry name" value="Carboh/pur_kinase_PfkB_CS"/>
</dbReference>
<keyword evidence="4 7" id="KW-0418">Kinase</keyword>
<evidence type="ECO:0000259" key="6">
    <source>
        <dbReference type="Pfam" id="PF00294"/>
    </source>
</evidence>
<keyword evidence="5" id="KW-0067">ATP-binding</keyword>
<dbReference type="PANTHER" id="PTHR43085">
    <property type="entry name" value="HEXOKINASE FAMILY MEMBER"/>
    <property type="match status" value="1"/>
</dbReference>
<gene>
    <name evidence="7" type="ORF">H7B90_28440</name>
</gene>
<feature type="domain" description="Carbohydrate kinase PfkB" evidence="6">
    <location>
        <begin position="15"/>
        <end position="303"/>
    </location>
</feature>
<dbReference type="AlphaFoldDB" id="A0A841UBJ8"/>
<dbReference type="GO" id="GO:0005524">
    <property type="term" value="F:ATP binding"/>
    <property type="evidence" value="ECO:0007669"/>
    <property type="project" value="UniProtKB-KW"/>
</dbReference>
<dbReference type="InterPro" id="IPR029056">
    <property type="entry name" value="Ribokinase-like"/>
</dbReference>
<dbReference type="InterPro" id="IPR011611">
    <property type="entry name" value="PfkB_dom"/>
</dbReference>
<evidence type="ECO:0000256" key="1">
    <source>
        <dbReference type="ARBA" id="ARBA00010688"/>
    </source>
</evidence>